<feature type="compositionally biased region" description="Gly residues" evidence="1">
    <location>
        <begin position="444"/>
        <end position="453"/>
    </location>
</feature>
<dbReference type="PROSITE" id="PS50010">
    <property type="entry name" value="DH_2"/>
    <property type="match status" value="1"/>
</dbReference>
<dbReference type="SMART" id="SM00325">
    <property type="entry name" value="RhoGEF"/>
    <property type="match status" value="1"/>
</dbReference>
<feature type="compositionally biased region" description="Low complexity" evidence="1">
    <location>
        <begin position="1529"/>
        <end position="1552"/>
    </location>
</feature>
<feature type="compositionally biased region" description="Basic and acidic residues" evidence="1">
    <location>
        <begin position="424"/>
        <end position="437"/>
    </location>
</feature>
<dbReference type="PANTHER" id="PTHR45845:SF1">
    <property type="entry name" value="PLECKSTRIN HOMOLOGY AND RHOGEF DOMAIN CONTAINING G4B"/>
    <property type="match status" value="1"/>
</dbReference>
<reference evidence="4 5" key="1">
    <citation type="journal article" date="2013" name="Nat. Commun.">
        <title>Genome analysis reveals insights into physiology and longevity of the Brandt's bat Myotis brandtii.</title>
        <authorList>
            <person name="Seim I."/>
            <person name="Fang X."/>
            <person name="Xiong Z."/>
            <person name="Lobanov A.V."/>
            <person name="Huang Z."/>
            <person name="Ma S."/>
            <person name="Feng Y."/>
            <person name="Turanov A.A."/>
            <person name="Zhu Y."/>
            <person name="Lenz T.L."/>
            <person name="Gerashchenko M.V."/>
            <person name="Fan D."/>
            <person name="Hee Yim S."/>
            <person name="Yao X."/>
            <person name="Jordan D."/>
            <person name="Xiong Y."/>
            <person name="Ma Y."/>
            <person name="Lyapunov A.N."/>
            <person name="Chen G."/>
            <person name="Kulakova O.I."/>
            <person name="Sun Y."/>
            <person name="Lee S.G."/>
            <person name="Bronson R.T."/>
            <person name="Moskalev A.A."/>
            <person name="Sunyaev S.R."/>
            <person name="Zhang G."/>
            <person name="Krogh A."/>
            <person name="Wang J."/>
            <person name="Gladyshev V.N."/>
        </authorList>
    </citation>
    <scope>NUCLEOTIDE SEQUENCE [LARGE SCALE GENOMIC DNA]</scope>
</reference>
<feature type="compositionally biased region" description="Low complexity" evidence="1">
    <location>
        <begin position="239"/>
        <end position="251"/>
    </location>
</feature>
<feature type="region of interest" description="Disordered" evidence="1">
    <location>
        <begin position="1504"/>
        <end position="1553"/>
    </location>
</feature>
<name>S7NY18_MYOBR</name>
<feature type="region of interest" description="Disordered" evidence="1">
    <location>
        <begin position="229"/>
        <end position="344"/>
    </location>
</feature>
<dbReference type="PANTHER" id="PTHR45845">
    <property type="entry name" value="RHO GUANINE NUCLEOTIDE EXCHANGE FACTOR-RELATED"/>
    <property type="match status" value="1"/>
</dbReference>
<dbReference type="InterPro" id="IPR001849">
    <property type="entry name" value="PH_domain"/>
</dbReference>
<evidence type="ECO:0000256" key="1">
    <source>
        <dbReference type="SAM" id="MobiDB-lite"/>
    </source>
</evidence>
<dbReference type="InterPro" id="IPR052231">
    <property type="entry name" value="Rho_GEF_signaling-related"/>
</dbReference>
<evidence type="ECO:0000313" key="5">
    <source>
        <dbReference type="Proteomes" id="UP000052978"/>
    </source>
</evidence>
<feature type="domain" description="PH" evidence="2">
    <location>
        <begin position="1351"/>
        <end position="1459"/>
    </location>
</feature>
<dbReference type="SMART" id="SM00233">
    <property type="entry name" value="PH"/>
    <property type="match status" value="1"/>
</dbReference>
<feature type="region of interest" description="Disordered" evidence="1">
    <location>
        <begin position="1117"/>
        <end position="1159"/>
    </location>
</feature>
<dbReference type="Gene3D" id="1.20.900.10">
    <property type="entry name" value="Dbl homology (DH) domain"/>
    <property type="match status" value="1"/>
</dbReference>
<dbReference type="SUPFAM" id="SSF48065">
    <property type="entry name" value="DBL homology domain (DH-domain)"/>
    <property type="match status" value="1"/>
</dbReference>
<feature type="region of interest" description="Disordered" evidence="1">
    <location>
        <begin position="835"/>
        <end position="877"/>
    </location>
</feature>
<gene>
    <name evidence="4" type="ORF">D623_10035829</name>
</gene>
<proteinExistence type="predicted"/>
<dbReference type="CDD" id="cd13242">
    <property type="entry name" value="PH_puratrophin-1"/>
    <property type="match status" value="1"/>
</dbReference>
<dbReference type="InterPro" id="IPR055251">
    <property type="entry name" value="SOS1_NGEF_PH"/>
</dbReference>
<dbReference type="EMBL" id="KE161240">
    <property type="protein sequence ID" value="EPQ02538.1"/>
    <property type="molecule type" value="Genomic_DNA"/>
</dbReference>
<feature type="compositionally biased region" description="Low complexity" evidence="1">
    <location>
        <begin position="1626"/>
        <end position="1645"/>
    </location>
</feature>
<dbReference type="PROSITE" id="PS50003">
    <property type="entry name" value="PH_DOMAIN"/>
    <property type="match status" value="1"/>
</dbReference>
<feature type="domain" description="DH" evidence="3">
    <location>
        <begin position="1160"/>
        <end position="1339"/>
    </location>
</feature>
<accession>S7NY18</accession>
<feature type="compositionally biased region" description="Polar residues" evidence="1">
    <location>
        <begin position="1134"/>
        <end position="1144"/>
    </location>
</feature>
<feature type="compositionally biased region" description="Basic and acidic residues" evidence="1">
    <location>
        <begin position="862"/>
        <end position="873"/>
    </location>
</feature>
<keyword evidence="5" id="KW-1185">Reference proteome</keyword>
<dbReference type="eggNOG" id="KOG0689">
    <property type="taxonomic scope" value="Eukaryota"/>
</dbReference>
<dbReference type="GO" id="GO:0005085">
    <property type="term" value="F:guanyl-nucleotide exchange factor activity"/>
    <property type="evidence" value="ECO:0007669"/>
    <property type="project" value="InterPro"/>
</dbReference>
<dbReference type="Pfam" id="PF22697">
    <property type="entry name" value="SOS1_NGEF_PH"/>
    <property type="match status" value="1"/>
</dbReference>
<dbReference type="Pfam" id="PF00621">
    <property type="entry name" value="RhoGEF"/>
    <property type="match status" value="1"/>
</dbReference>
<dbReference type="SUPFAM" id="SSF50729">
    <property type="entry name" value="PH domain-like"/>
    <property type="match status" value="1"/>
</dbReference>
<dbReference type="InterPro" id="IPR035899">
    <property type="entry name" value="DBL_dom_sf"/>
</dbReference>
<feature type="compositionally biased region" description="Polar residues" evidence="1">
    <location>
        <begin position="1586"/>
        <end position="1607"/>
    </location>
</feature>
<dbReference type="InterPro" id="IPR011993">
    <property type="entry name" value="PH-like_dom_sf"/>
</dbReference>
<dbReference type="Gene3D" id="2.30.29.30">
    <property type="entry name" value="Pleckstrin-homology domain (PH domain)/Phosphotyrosine-binding domain (PTB)"/>
    <property type="match status" value="1"/>
</dbReference>
<dbReference type="eggNOG" id="KOG4240">
    <property type="taxonomic scope" value="Eukaryota"/>
</dbReference>
<dbReference type="CDD" id="cd00160">
    <property type="entry name" value="RhoGEF"/>
    <property type="match status" value="1"/>
</dbReference>
<evidence type="ECO:0000313" key="4">
    <source>
        <dbReference type="EMBL" id="EPQ02538.1"/>
    </source>
</evidence>
<feature type="region of interest" description="Disordered" evidence="1">
    <location>
        <begin position="359"/>
        <end position="487"/>
    </location>
</feature>
<dbReference type="InterPro" id="IPR000219">
    <property type="entry name" value="DH_dom"/>
</dbReference>
<sequence length="1680" mass="185344">MGCWPEQTAFNHQEHATLDQETEELHHNWMALEDLESLDTYIQNTLSDLYPPFEATAATVLWQVFSVAERLHGGDGLRCLTDFLIPATRALQHLQQEACARYTGLIFFHEGWPLCIHGKVVVQLASLRGVRLRPGDFYLQVTSVGKQSARLVLKCLSRLGRGSEEVAVPEAMYGCVFTGEFLDRVNRERNSVLLKNCLLTSGSAVYRTPWSNVTVPVFVPISGRVLPHCPSHPGPERPPSSASEALAPAPAMTSNTPTLPHCRGHKDSDQPSHLPSLKRAECKSPGTLPRSSDVSPWEPRASPEGPGGRPDPVDKKDGPQALTSPKDAGSLSSSRRPPGAPAAVEARRWFRNSYMEALQNPMPLGSSSEESLVDDACSTRSKRAAPGSSQPQKETPGPQGERQGIRRRQSCPRAAGRTLPRRSQSWDRSLKSFRGDVPHAASAGPGGHLGGQAVGTRDLGCSHPSGCTKEEAGVPTGDCSSRGHDPRRSPDLLAELLCSEDEGQPPSTGDLPSQVPRQVLEINLELLQSGAVTLPGTRDRQGRAVVQVCTRGPLWSSQHMSSAELTLLLKYLHGIPRKEVRDLGLVILVDTRKSPAVPALSQALAALQNISPPIIHSILLLVDKDSAFRPDKDAAIQCEVVGSLKALHKFVDSSQLTADLEGSFPYSHSDWICFRQKLETFVTNCQDAIAFLQNLVSSLSTHRTLSTAQEVTELISEHKAIMKRVLEDALLVTLRLEGGTVLARLRRKEQGASEDSQDSIEAASRLYNQVDEEVHRLVLTSNRCLQELESLRELRALQEEREQIKAWFEREHETWPSPLELLPIGNVKLLQPELRARHPRPTVGAAQPSLRNPRQCRQEGQQLKEENDSRGTEDTVQDAGGYLSATASQEPTEGELAQRACHSQFCLAVNRGMLHGGECLQPLGPELVAECLKSCPQDARGVLASVAVLGLGSQQALQQWHALWLQCQQMHLCSQEALFEAAPGPGAPPPDQGPLKHELIQGAEMRLREPSWTPLPDPQGCAGERAQLLSSLPGQVTFCGQDGEHLDSGVHTPDDSSTCSSEPIQMPIIHHRKQPLKKMMKKTLTSEMPQLDSSPRDSHWPAHTGGFIQGLDVASTVASEKKPPLRPHAKSPLVTRNRSLSSPSRIHASEDRRRPAGSSRLQHIMAEMISTEREYVRSLGYVVDNYFPEMERVDLPPDLRGKRSIIFGNLEKLYNFHQQHFLTELERCRHCPLAAGRGFLRHEEQFGMYALYSKNKPQSDALLCSHGLTFFKDKQQALGDKMDLASYLLKPVQRMGKYALLLQDLVKEAGRCPTHEQELAELKAAEDMVRFQLRHGNDLLALDAVRRCHVNLKEQGQLRCRDEFIVYCGRKKYLRHVFLFEDLILFSKTRKVDGSYDIYTYKQSFKMAEIGLTETVGDSGAKFEIWFRRRRKSQDSYILQASSPEVKAMWTNVIGKILWRQVLRNRELRMQEIVSMGLGSTPFLDIKPSNAALSDQAAEYNMNGTESRAHASTAVPACNHPTPFKRPHSTISDSSTSSSSSQSSAALHVSTSQAHWPWPHDVHACIEEDEPEQETGSQPALRAKSSESSQCKSGDSSPGQPELSQPLFSDKGPQSTSPPLPPRDPQPQLDGGQFTTTVSVPSSETPPREAQVLRAQSAPAQVMLGCPGPHRPHPEGSLCT</sequence>
<evidence type="ECO:0000259" key="2">
    <source>
        <dbReference type="PROSITE" id="PS50003"/>
    </source>
</evidence>
<evidence type="ECO:0000259" key="3">
    <source>
        <dbReference type="PROSITE" id="PS50010"/>
    </source>
</evidence>
<dbReference type="Proteomes" id="UP000052978">
    <property type="component" value="Unassembled WGS sequence"/>
</dbReference>
<feature type="compositionally biased region" description="Pro residues" evidence="1">
    <location>
        <begin position="1616"/>
        <end position="1625"/>
    </location>
</feature>
<feature type="region of interest" description="Disordered" evidence="1">
    <location>
        <begin position="1568"/>
        <end position="1680"/>
    </location>
</feature>
<protein>
    <submittedName>
        <fullName evidence="4">Pleckstrin like proteiny domain-containing family G member 4B</fullName>
    </submittedName>
</protein>
<organism evidence="4 5">
    <name type="scientific">Myotis brandtii</name>
    <name type="common">Brandt's bat</name>
    <dbReference type="NCBI Taxonomy" id="109478"/>
    <lineage>
        <taxon>Eukaryota</taxon>
        <taxon>Metazoa</taxon>
        <taxon>Chordata</taxon>
        <taxon>Craniata</taxon>
        <taxon>Vertebrata</taxon>
        <taxon>Euteleostomi</taxon>
        <taxon>Mammalia</taxon>
        <taxon>Eutheria</taxon>
        <taxon>Laurasiatheria</taxon>
        <taxon>Chiroptera</taxon>
        <taxon>Yangochiroptera</taxon>
        <taxon>Vespertilionidae</taxon>
        <taxon>Myotis</taxon>
    </lineage>
</organism>